<organism evidence="1">
    <name type="scientific">Rhizophora mucronata</name>
    <name type="common">Asiatic mangrove</name>
    <dbReference type="NCBI Taxonomy" id="61149"/>
    <lineage>
        <taxon>Eukaryota</taxon>
        <taxon>Viridiplantae</taxon>
        <taxon>Streptophyta</taxon>
        <taxon>Embryophyta</taxon>
        <taxon>Tracheophyta</taxon>
        <taxon>Spermatophyta</taxon>
        <taxon>Magnoliopsida</taxon>
        <taxon>eudicotyledons</taxon>
        <taxon>Gunneridae</taxon>
        <taxon>Pentapetalae</taxon>
        <taxon>rosids</taxon>
        <taxon>fabids</taxon>
        <taxon>Malpighiales</taxon>
        <taxon>Rhizophoraceae</taxon>
        <taxon>Rhizophora</taxon>
    </lineage>
</organism>
<dbReference type="AlphaFoldDB" id="A0A2P2PI87"/>
<reference evidence="1" key="1">
    <citation type="submission" date="2018-02" db="EMBL/GenBank/DDBJ databases">
        <title>Rhizophora mucronata_Transcriptome.</title>
        <authorList>
            <person name="Meera S.P."/>
            <person name="Sreeshan A."/>
            <person name="Augustine A."/>
        </authorList>
    </citation>
    <scope>NUCLEOTIDE SEQUENCE</scope>
    <source>
        <tissue evidence="1">Leaf</tissue>
    </source>
</reference>
<accession>A0A2P2PI87</accession>
<protein>
    <submittedName>
        <fullName evidence="1">Uncharacterized protein</fullName>
    </submittedName>
</protein>
<dbReference type="EMBL" id="GGEC01073986">
    <property type="protein sequence ID" value="MBX54470.1"/>
    <property type="molecule type" value="Transcribed_RNA"/>
</dbReference>
<name>A0A2P2PI87_RHIMU</name>
<evidence type="ECO:0000313" key="1">
    <source>
        <dbReference type="EMBL" id="MBX54470.1"/>
    </source>
</evidence>
<sequence length="43" mass="4952">MESPVLALKTKIALLQMKIEAFASHRHQQLQCHPSYNTCQLDQ</sequence>
<proteinExistence type="predicted"/>